<protein>
    <submittedName>
        <fullName evidence="2">N-acetylmuramoyl-L-alanine amidase</fullName>
    </submittedName>
</protein>
<dbReference type="AlphaFoldDB" id="A0A4R3MMQ7"/>
<dbReference type="Proteomes" id="UP000294902">
    <property type="component" value="Unassembled WGS sequence"/>
</dbReference>
<accession>A0A4R3MMQ7</accession>
<dbReference type="EMBL" id="SMAL01000003">
    <property type="protein sequence ID" value="TCT15545.1"/>
    <property type="molecule type" value="Genomic_DNA"/>
</dbReference>
<organism evidence="2 3">
    <name type="scientific">Natranaerovirga pectinivora</name>
    <dbReference type="NCBI Taxonomy" id="682400"/>
    <lineage>
        <taxon>Bacteria</taxon>
        <taxon>Bacillati</taxon>
        <taxon>Bacillota</taxon>
        <taxon>Clostridia</taxon>
        <taxon>Lachnospirales</taxon>
        <taxon>Natranaerovirgaceae</taxon>
        <taxon>Natranaerovirga</taxon>
    </lineage>
</organism>
<evidence type="ECO:0000313" key="3">
    <source>
        <dbReference type="Proteomes" id="UP000294902"/>
    </source>
</evidence>
<proteinExistence type="predicted"/>
<dbReference type="Gene3D" id="1.10.10.2520">
    <property type="entry name" value="Cell wall hydrolase SleB, domain 1"/>
    <property type="match status" value="1"/>
</dbReference>
<reference evidence="2 3" key="1">
    <citation type="submission" date="2019-03" db="EMBL/GenBank/DDBJ databases">
        <title>Genomic Encyclopedia of Type Strains, Phase IV (KMG-IV): sequencing the most valuable type-strain genomes for metagenomic binning, comparative biology and taxonomic classification.</title>
        <authorList>
            <person name="Goeker M."/>
        </authorList>
    </citation>
    <scope>NUCLEOTIDE SEQUENCE [LARGE SCALE GENOMIC DNA]</scope>
    <source>
        <strain evidence="2 3">DSM 24629</strain>
    </source>
</reference>
<gene>
    <name evidence="2" type="ORF">EDC18_103251</name>
</gene>
<dbReference type="RefSeq" id="WP_132251329.1">
    <property type="nucleotide sequence ID" value="NZ_SMAL01000003.1"/>
</dbReference>
<sequence>MLKIQTLLQNVYSAFKSISKKAYKNCFVITTGSLVITVISLGSTSFDGGGKNRVTAFEANYSQEYIYEEEEEMEAKVLTELQGDEIISQVNDGSTLLSAEVRPRDVVLLSQENTEMKQEVEVVVEEEIEPVISDKLIQLSSKDYEALLKIVEAEATGEDIKGKILVANVVLNRVECSNFPSSIYDVIHDRNGGVQFSPIADGRYYSVPVTDDTRIAVERALNGEDFSDGALFFVARALASPRAVSWFDNNLTKVLQHGVHEFYR</sequence>
<evidence type="ECO:0000313" key="2">
    <source>
        <dbReference type="EMBL" id="TCT15545.1"/>
    </source>
</evidence>
<evidence type="ECO:0000259" key="1">
    <source>
        <dbReference type="Pfam" id="PF07486"/>
    </source>
</evidence>
<dbReference type="Pfam" id="PF07486">
    <property type="entry name" value="Hydrolase_2"/>
    <property type="match status" value="1"/>
</dbReference>
<feature type="domain" description="Cell wall hydrolase SleB" evidence="1">
    <location>
        <begin position="157"/>
        <end position="263"/>
    </location>
</feature>
<dbReference type="GO" id="GO:0016787">
    <property type="term" value="F:hydrolase activity"/>
    <property type="evidence" value="ECO:0007669"/>
    <property type="project" value="InterPro"/>
</dbReference>
<keyword evidence="3" id="KW-1185">Reference proteome</keyword>
<comment type="caution">
    <text evidence="2">The sequence shown here is derived from an EMBL/GenBank/DDBJ whole genome shotgun (WGS) entry which is preliminary data.</text>
</comment>
<name>A0A4R3MMQ7_9FIRM</name>
<dbReference type="InterPro" id="IPR042047">
    <property type="entry name" value="SleB_dom1"/>
</dbReference>
<dbReference type="InterPro" id="IPR011105">
    <property type="entry name" value="Cell_wall_hydrolase_SleB"/>
</dbReference>
<dbReference type="OrthoDB" id="9785345at2"/>